<sequence>MKLQLEFYFLFFPCLCVAKKKQNLQIIPLSKPVECSVTADNGDMVAVHYIGKLANGQTFDASKEEPIKFQLGVGRVIKGWDEGILGMCVGEKRQLVIPPDLAYGANGVQGVIPPHATLTFVTELAGLEKDSSLGRYDIGKVINFAIWPAIILGVLIMLYKRMSAAEERIKSEKSEKKLRKKKH</sequence>
<dbReference type="InterPro" id="IPR044609">
    <property type="entry name" value="FKBP2/11"/>
</dbReference>
<evidence type="ECO:0000256" key="3">
    <source>
        <dbReference type="ARBA" id="ARBA00023110"/>
    </source>
</evidence>
<dbReference type="FunFam" id="3.10.50.40:FF:000006">
    <property type="entry name" value="Peptidyl-prolyl cis-trans isomerase"/>
    <property type="match status" value="1"/>
</dbReference>
<evidence type="ECO:0000256" key="5">
    <source>
        <dbReference type="PROSITE-ProRule" id="PRU00277"/>
    </source>
</evidence>
<comment type="catalytic activity">
    <reaction evidence="1 5">
        <text>[protein]-peptidylproline (omega=180) = [protein]-peptidylproline (omega=0)</text>
        <dbReference type="Rhea" id="RHEA:16237"/>
        <dbReference type="Rhea" id="RHEA-COMP:10747"/>
        <dbReference type="Rhea" id="RHEA-COMP:10748"/>
        <dbReference type="ChEBI" id="CHEBI:83833"/>
        <dbReference type="ChEBI" id="CHEBI:83834"/>
        <dbReference type="EC" id="5.2.1.8"/>
    </reaction>
</comment>
<evidence type="ECO:0000256" key="4">
    <source>
        <dbReference type="ARBA" id="ARBA00023235"/>
    </source>
</evidence>
<keyword evidence="7" id="KW-1185">Reference proteome</keyword>
<dbReference type="Gene3D" id="3.10.50.40">
    <property type="match status" value="1"/>
</dbReference>
<dbReference type="EMBL" id="CACRXK020004416">
    <property type="protein sequence ID" value="CAB4002674.1"/>
    <property type="molecule type" value="Genomic_DNA"/>
</dbReference>
<dbReference type="PANTHER" id="PTHR45779:SF7">
    <property type="entry name" value="PEPTIDYLPROLYL ISOMERASE"/>
    <property type="match status" value="1"/>
</dbReference>
<evidence type="ECO:0000313" key="6">
    <source>
        <dbReference type="EMBL" id="CAB4002674.1"/>
    </source>
</evidence>
<keyword evidence="3 5" id="KW-0697">Rotamase</keyword>
<evidence type="ECO:0000256" key="1">
    <source>
        <dbReference type="ARBA" id="ARBA00000971"/>
    </source>
</evidence>
<dbReference type="PANTHER" id="PTHR45779">
    <property type="entry name" value="PEPTIDYLPROLYL ISOMERASE"/>
    <property type="match status" value="1"/>
</dbReference>
<proteinExistence type="predicted"/>
<dbReference type="OrthoDB" id="77911at2759"/>
<accession>A0A7D9ICR5</accession>
<reference evidence="6" key="1">
    <citation type="submission" date="2020-04" db="EMBL/GenBank/DDBJ databases">
        <authorList>
            <person name="Alioto T."/>
            <person name="Alioto T."/>
            <person name="Gomez Garrido J."/>
        </authorList>
    </citation>
    <scope>NUCLEOTIDE SEQUENCE</scope>
    <source>
        <strain evidence="6">A484AB</strain>
    </source>
</reference>
<protein>
    <recommendedName>
        <fullName evidence="2 5">peptidylprolyl isomerase</fullName>
        <ecNumber evidence="2 5">5.2.1.8</ecNumber>
    </recommendedName>
</protein>
<dbReference type="EC" id="5.2.1.8" evidence="2 5"/>
<dbReference type="InterPro" id="IPR046357">
    <property type="entry name" value="PPIase_dom_sf"/>
</dbReference>
<name>A0A7D9ICR5_PARCT</name>
<dbReference type="PROSITE" id="PS50059">
    <property type="entry name" value="FKBP_PPIASE"/>
    <property type="match status" value="1"/>
</dbReference>
<dbReference type="GO" id="GO:0003755">
    <property type="term" value="F:peptidyl-prolyl cis-trans isomerase activity"/>
    <property type="evidence" value="ECO:0007669"/>
    <property type="project" value="UniProtKB-KW"/>
</dbReference>
<dbReference type="SUPFAM" id="SSF54534">
    <property type="entry name" value="FKBP-like"/>
    <property type="match status" value="1"/>
</dbReference>
<dbReference type="Pfam" id="PF00254">
    <property type="entry name" value="FKBP_C"/>
    <property type="match status" value="1"/>
</dbReference>
<organism evidence="6 7">
    <name type="scientific">Paramuricea clavata</name>
    <name type="common">Red gorgonian</name>
    <name type="synonym">Violescent sea-whip</name>
    <dbReference type="NCBI Taxonomy" id="317549"/>
    <lineage>
        <taxon>Eukaryota</taxon>
        <taxon>Metazoa</taxon>
        <taxon>Cnidaria</taxon>
        <taxon>Anthozoa</taxon>
        <taxon>Octocorallia</taxon>
        <taxon>Malacalcyonacea</taxon>
        <taxon>Plexauridae</taxon>
        <taxon>Paramuricea</taxon>
    </lineage>
</organism>
<evidence type="ECO:0000256" key="2">
    <source>
        <dbReference type="ARBA" id="ARBA00013194"/>
    </source>
</evidence>
<dbReference type="Proteomes" id="UP001152795">
    <property type="component" value="Unassembled WGS sequence"/>
</dbReference>
<keyword evidence="4 5" id="KW-0413">Isomerase</keyword>
<evidence type="ECO:0000313" key="7">
    <source>
        <dbReference type="Proteomes" id="UP001152795"/>
    </source>
</evidence>
<dbReference type="InterPro" id="IPR001179">
    <property type="entry name" value="PPIase_FKBP_dom"/>
</dbReference>
<dbReference type="AlphaFoldDB" id="A0A7D9ICR5"/>
<comment type="caution">
    <text evidence="6">The sequence shown here is derived from an EMBL/GenBank/DDBJ whole genome shotgun (WGS) entry which is preliminary data.</text>
</comment>
<gene>
    <name evidence="6" type="ORF">PACLA_8A045392</name>
</gene>
<dbReference type="GO" id="GO:0005783">
    <property type="term" value="C:endoplasmic reticulum"/>
    <property type="evidence" value="ECO:0007669"/>
    <property type="project" value="TreeGrafter"/>
</dbReference>